<feature type="signal peptide" evidence="1">
    <location>
        <begin position="1"/>
        <end position="22"/>
    </location>
</feature>
<accession>A0A9D9H7G0</accession>
<protein>
    <submittedName>
        <fullName evidence="2">ABC transporter substrate-binding protein</fullName>
    </submittedName>
</protein>
<dbReference type="EMBL" id="JADIMU010000064">
    <property type="protein sequence ID" value="MBO8443910.1"/>
    <property type="molecule type" value="Genomic_DNA"/>
</dbReference>
<sequence length="336" mass="34865">MQMKKLALILMAAVLTASLAFAGGAQESAADDGVTTIGISKLMSHPALDSAEQGIQDYLNSTGLDVEFQLQNANGDVSTAASIAQQFRTSGCDIVVGIATGTAQALANVFTDIPVVFTAVTDPVDAGLVPSMEGSSDVNVCGVSDMNPVEEQIRLLVDITGAKTIGNIYASGEANGVTLMNQAKEACEKIGVGFVEVAISNSSEVRQAAQSIVDRVDAIYIATDNAVISALPSVDEVCSDAGIPLMAADPSNVSGLDCMIAWGFDYYSLGTATGEMIEEIINGAEPGPLGTVVLDDPADFELWFNLDTAATLGIEIPQEYLDMAAVIIQDGVETRV</sequence>
<organism evidence="2 3">
    <name type="scientific">Candidatus Aphodenecus pullistercoris</name>
    <dbReference type="NCBI Taxonomy" id="2840669"/>
    <lineage>
        <taxon>Bacteria</taxon>
        <taxon>Pseudomonadati</taxon>
        <taxon>Spirochaetota</taxon>
        <taxon>Spirochaetia</taxon>
        <taxon>Spirochaetales</taxon>
        <taxon>Candidatus Aphodenecus</taxon>
    </lineage>
</organism>
<dbReference type="Proteomes" id="UP000823633">
    <property type="component" value="Unassembled WGS sequence"/>
</dbReference>
<dbReference type="InterPro" id="IPR028082">
    <property type="entry name" value="Peripla_BP_I"/>
</dbReference>
<dbReference type="CDD" id="cd06325">
    <property type="entry name" value="PBP1_ABC_unchar_transporter"/>
    <property type="match status" value="1"/>
</dbReference>
<gene>
    <name evidence="2" type="ORF">IAC42_09190</name>
</gene>
<name>A0A9D9H7G0_9SPIR</name>
<reference evidence="2" key="2">
    <citation type="journal article" date="2021" name="PeerJ">
        <title>Extensive microbial diversity within the chicken gut microbiome revealed by metagenomics and culture.</title>
        <authorList>
            <person name="Gilroy R."/>
            <person name="Ravi A."/>
            <person name="Getino M."/>
            <person name="Pursley I."/>
            <person name="Horton D.L."/>
            <person name="Alikhan N.F."/>
            <person name="Baker D."/>
            <person name="Gharbi K."/>
            <person name="Hall N."/>
            <person name="Watson M."/>
            <person name="Adriaenssens E.M."/>
            <person name="Foster-Nyarko E."/>
            <person name="Jarju S."/>
            <person name="Secka A."/>
            <person name="Antonio M."/>
            <person name="Oren A."/>
            <person name="Chaudhuri R.R."/>
            <person name="La Ragione R."/>
            <person name="Hildebrand F."/>
            <person name="Pallen M.J."/>
        </authorList>
    </citation>
    <scope>NUCLEOTIDE SEQUENCE</scope>
    <source>
        <strain evidence="2">11167</strain>
    </source>
</reference>
<dbReference type="AlphaFoldDB" id="A0A9D9H7G0"/>
<dbReference type="Pfam" id="PF04392">
    <property type="entry name" value="ABC_sub_bind"/>
    <property type="match status" value="1"/>
</dbReference>
<evidence type="ECO:0000313" key="2">
    <source>
        <dbReference type="EMBL" id="MBO8443910.1"/>
    </source>
</evidence>
<keyword evidence="1" id="KW-0732">Signal</keyword>
<evidence type="ECO:0000313" key="3">
    <source>
        <dbReference type="Proteomes" id="UP000823633"/>
    </source>
</evidence>
<evidence type="ECO:0000256" key="1">
    <source>
        <dbReference type="SAM" id="SignalP"/>
    </source>
</evidence>
<feature type="chain" id="PRO_5039633241" evidence="1">
    <location>
        <begin position="23"/>
        <end position="336"/>
    </location>
</feature>
<reference evidence="2" key="1">
    <citation type="submission" date="2020-10" db="EMBL/GenBank/DDBJ databases">
        <authorList>
            <person name="Gilroy R."/>
        </authorList>
    </citation>
    <scope>NUCLEOTIDE SEQUENCE</scope>
    <source>
        <strain evidence="2">11167</strain>
    </source>
</reference>
<proteinExistence type="predicted"/>
<dbReference type="Gene3D" id="3.40.50.2300">
    <property type="match status" value="2"/>
</dbReference>
<dbReference type="PANTHER" id="PTHR35271:SF1">
    <property type="entry name" value="ABC TRANSPORTER, SUBSTRATE-BINDING LIPOPROTEIN"/>
    <property type="match status" value="1"/>
</dbReference>
<dbReference type="PANTHER" id="PTHR35271">
    <property type="entry name" value="ABC TRANSPORTER, SUBSTRATE-BINDING LIPOPROTEIN-RELATED"/>
    <property type="match status" value="1"/>
</dbReference>
<dbReference type="SUPFAM" id="SSF53822">
    <property type="entry name" value="Periplasmic binding protein-like I"/>
    <property type="match status" value="1"/>
</dbReference>
<dbReference type="InterPro" id="IPR007487">
    <property type="entry name" value="ABC_transpt-TYRBP-like"/>
</dbReference>
<comment type="caution">
    <text evidence="2">The sequence shown here is derived from an EMBL/GenBank/DDBJ whole genome shotgun (WGS) entry which is preliminary data.</text>
</comment>